<feature type="transmembrane region" description="Helical" evidence="18">
    <location>
        <begin position="83"/>
        <end position="107"/>
    </location>
</feature>
<keyword evidence="9" id="KW-0726">Sexual differentiation</keyword>
<comment type="caution">
    <text evidence="20">The sequence shown here is derived from an EMBL/GenBank/DDBJ whole genome shotgun (WGS) entry which is preliminary data.</text>
</comment>
<feature type="domain" description="3-oxo-5-alpha-steroid 4-dehydrogenase C-terminal" evidence="19">
    <location>
        <begin position="112"/>
        <end position="260"/>
    </location>
</feature>
<keyword evidence="4 18" id="KW-0812">Transmembrane</keyword>
<evidence type="ECO:0000256" key="16">
    <source>
        <dbReference type="ARBA" id="ARBA00049166"/>
    </source>
</evidence>
<dbReference type="OrthoDB" id="5788137at2759"/>
<reference evidence="20" key="1">
    <citation type="thesis" date="2020" institute="ProQuest LLC" country="789 East Eisenhower Parkway, Ann Arbor, MI, USA">
        <title>Comparative Genomics and Chromosome Evolution.</title>
        <authorList>
            <person name="Mudd A.B."/>
        </authorList>
    </citation>
    <scope>NUCLEOTIDE SEQUENCE</scope>
    <source>
        <strain evidence="20">Female2</strain>
        <tissue evidence="20">Blood</tissue>
    </source>
</reference>
<evidence type="ECO:0000256" key="6">
    <source>
        <dbReference type="ARBA" id="ARBA00022824"/>
    </source>
</evidence>
<dbReference type="Gene3D" id="1.20.120.1630">
    <property type="match status" value="1"/>
</dbReference>
<evidence type="ECO:0000256" key="18">
    <source>
        <dbReference type="PIRNR" id="PIRNR015596"/>
    </source>
</evidence>
<feature type="transmembrane region" description="Helical" evidence="18">
    <location>
        <begin position="152"/>
        <end position="169"/>
    </location>
</feature>
<dbReference type="GO" id="GO:0007548">
    <property type="term" value="P:sex differentiation"/>
    <property type="evidence" value="ECO:0007669"/>
    <property type="project" value="UniProtKB-KW"/>
</dbReference>
<proteinExistence type="inferred from homology"/>
<keyword evidence="8" id="KW-0521">NADP</keyword>
<protein>
    <recommendedName>
        <fullName evidence="18">3-oxo-5alpha-steroid 4-dehydrogenase (NADP(+))</fullName>
        <ecNumber evidence="18">1.3.1.22</ecNumber>
    </recommendedName>
</protein>
<dbReference type="AlphaFoldDB" id="A0A8T2JIT2"/>
<sequence>MLYNMLSALYSDERGLLDCQAWVMVLMGLFCFPILQRTKVPYGRYGTSLYGPPVPVRLAWFIQELPSLAIPVSFYLKHQEIGLVNTVLLGAFVCHYSQRTIIYSFLIRGGKDSPFVPVVLAFLFCSYNGYLQSSYLCRHASFSSDWIYDPRFITGIILFLSGMFINIYSDHILRNLRKPGETGYKIPRGGLFEYVSAANFFGEILEWFGFAVAGWSLPAAAFSFFTASVLTPRAQEHHKWYLEKFEDYPKTRKILIPFIY</sequence>
<evidence type="ECO:0000256" key="5">
    <source>
        <dbReference type="ARBA" id="ARBA00022782"/>
    </source>
</evidence>
<feature type="transmembrane region" description="Helical" evidence="18">
    <location>
        <begin position="207"/>
        <end position="230"/>
    </location>
</feature>
<gene>
    <name evidence="20" type="ORF">GDO86_011353</name>
</gene>
<evidence type="ECO:0000256" key="17">
    <source>
        <dbReference type="ARBA" id="ARBA00049397"/>
    </source>
</evidence>
<accession>A0A8T2JIT2</accession>
<dbReference type="GO" id="GO:0047751">
    <property type="term" value="F:3-oxo-5-alpha-steroid 4-dehydrogenase (NADP+) activity"/>
    <property type="evidence" value="ECO:0007669"/>
    <property type="project" value="UniProtKB-EC"/>
</dbReference>
<comment type="subcellular location">
    <subcellularLocation>
        <location evidence="2">Endoplasmic reticulum membrane</location>
        <topology evidence="2">Multi-pass membrane protein</topology>
    </subcellularLocation>
    <subcellularLocation>
        <location evidence="1">Microsome membrane</location>
        <topology evidence="1">Multi-pass membrane protein</topology>
    </subcellularLocation>
</comment>
<organism evidence="20 21">
    <name type="scientific">Hymenochirus boettgeri</name>
    <name type="common">Congo dwarf clawed frog</name>
    <dbReference type="NCBI Taxonomy" id="247094"/>
    <lineage>
        <taxon>Eukaryota</taxon>
        <taxon>Metazoa</taxon>
        <taxon>Chordata</taxon>
        <taxon>Craniata</taxon>
        <taxon>Vertebrata</taxon>
        <taxon>Euteleostomi</taxon>
        <taxon>Amphibia</taxon>
        <taxon>Batrachia</taxon>
        <taxon>Anura</taxon>
        <taxon>Pipoidea</taxon>
        <taxon>Pipidae</taxon>
        <taxon>Pipinae</taxon>
        <taxon>Hymenochirus</taxon>
    </lineage>
</organism>
<dbReference type="EC" id="1.3.1.22" evidence="18"/>
<evidence type="ECO:0000256" key="3">
    <source>
        <dbReference type="ARBA" id="ARBA00007742"/>
    </source>
</evidence>
<keyword evidence="13 18" id="KW-0472">Membrane</keyword>
<dbReference type="PANTHER" id="PTHR10556:SF57">
    <property type="entry name" value="3-OXO-5-ALPHA-STEROID 4-DEHYDROGENASE 1"/>
    <property type="match status" value="1"/>
</dbReference>
<name>A0A8T2JIT2_9PIPI</name>
<evidence type="ECO:0000313" key="20">
    <source>
        <dbReference type="EMBL" id="KAG8442521.1"/>
    </source>
</evidence>
<evidence type="ECO:0000256" key="9">
    <source>
        <dbReference type="ARBA" id="ARBA00022928"/>
    </source>
</evidence>
<dbReference type="Pfam" id="PF02544">
    <property type="entry name" value="Steroid_dh"/>
    <property type="match status" value="1"/>
</dbReference>
<keyword evidence="10 18" id="KW-1133">Transmembrane helix</keyword>
<dbReference type="PANTHER" id="PTHR10556">
    <property type="entry name" value="3-OXO-5-ALPHA-STEROID 4-DEHYDROGENASE"/>
    <property type="match status" value="1"/>
</dbReference>
<evidence type="ECO:0000256" key="8">
    <source>
        <dbReference type="ARBA" id="ARBA00022857"/>
    </source>
</evidence>
<keyword evidence="11" id="KW-0560">Oxidoreductase</keyword>
<evidence type="ECO:0000256" key="2">
    <source>
        <dbReference type="ARBA" id="ARBA00004477"/>
    </source>
</evidence>
<comment type="catalytic activity">
    <reaction evidence="16">
        <text>androst-4-ene-3,17-dione + NADPH + H(+) = 5alpha-androstan-3,17-dione + NADP(+)</text>
        <dbReference type="Rhea" id="RHEA:50816"/>
        <dbReference type="ChEBI" id="CHEBI:15378"/>
        <dbReference type="ChEBI" id="CHEBI:15994"/>
        <dbReference type="ChEBI" id="CHEBI:16422"/>
        <dbReference type="ChEBI" id="CHEBI:57783"/>
        <dbReference type="ChEBI" id="CHEBI:58349"/>
    </reaction>
    <physiologicalReaction direction="left-to-right" evidence="16">
        <dbReference type="Rhea" id="RHEA:50817"/>
    </physiologicalReaction>
</comment>
<comment type="catalytic activity">
    <reaction evidence="17">
        <text>17beta-hydroxy-5alpha-androstan-3-one + NADP(+) = testosterone + NADPH + H(+)</text>
        <dbReference type="Rhea" id="RHEA:50820"/>
        <dbReference type="ChEBI" id="CHEBI:15378"/>
        <dbReference type="ChEBI" id="CHEBI:16330"/>
        <dbReference type="ChEBI" id="CHEBI:17347"/>
        <dbReference type="ChEBI" id="CHEBI:57783"/>
        <dbReference type="ChEBI" id="CHEBI:58349"/>
        <dbReference type="EC" id="1.3.1.22"/>
    </reaction>
    <physiologicalReaction direction="right-to-left" evidence="17">
        <dbReference type="Rhea" id="RHEA:50822"/>
    </physiologicalReaction>
</comment>
<evidence type="ECO:0000256" key="4">
    <source>
        <dbReference type="ARBA" id="ARBA00022692"/>
    </source>
</evidence>
<dbReference type="EMBL" id="JAACNH010000005">
    <property type="protein sequence ID" value="KAG8442521.1"/>
    <property type="molecule type" value="Genomic_DNA"/>
</dbReference>
<keyword evidence="6" id="KW-0256">Endoplasmic reticulum</keyword>
<keyword evidence="5" id="KW-0221">Differentiation</keyword>
<dbReference type="GO" id="GO:0030154">
    <property type="term" value="P:cell differentiation"/>
    <property type="evidence" value="ECO:0007669"/>
    <property type="project" value="UniProtKB-KW"/>
</dbReference>
<evidence type="ECO:0000256" key="7">
    <source>
        <dbReference type="ARBA" id="ARBA00022848"/>
    </source>
</evidence>
<evidence type="ECO:0000256" key="14">
    <source>
        <dbReference type="ARBA" id="ARBA00037789"/>
    </source>
</evidence>
<evidence type="ECO:0000256" key="1">
    <source>
        <dbReference type="ARBA" id="ARBA00004154"/>
    </source>
</evidence>
<evidence type="ECO:0000259" key="19">
    <source>
        <dbReference type="Pfam" id="PF02544"/>
    </source>
</evidence>
<dbReference type="GO" id="GO:0005789">
    <property type="term" value="C:endoplasmic reticulum membrane"/>
    <property type="evidence" value="ECO:0007669"/>
    <property type="project" value="UniProtKB-SubCell"/>
</dbReference>
<keyword evidence="12" id="KW-0443">Lipid metabolism</keyword>
<keyword evidence="7" id="KW-0492">Microsome</keyword>
<evidence type="ECO:0000256" key="12">
    <source>
        <dbReference type="ARBA" id="ARBA00023098"/>
    </source>
</evidence>
<dbReference type="PROSITE" id="PS50244">
    <property type="entry name" value="S5A_REDUCTASE"/>
    <property type="match status" value="1"/>
</dbReference>
<comment type="function">
    <text evidence="14">Converts testosterone into 5-alpha-dihydrotestosterone and progesterone or corticosterone into their corresponding 5-alpha-3-oxosteroids. It plays a central role in sexual differentiation and androgen physiology.</text>
</comment>
<keyword evidence="21" id="KW-1185">Reference proteome</keyword>
<dbReference type="FunFam" id="1.20.120.1630:FF:000002">
    <property type="entry name" value="Steroid 5 alpha-reductase 1"/>
    <property type="match status" value="1"/>
</dbReference>
<evidence type="ECO:0000256" key="13">
    <source>
        <dbReference type="ARBA" id="ARBA00023136"/>
    </source>
</evidence>
<dbReference type="PIRSF" id="PIRSF015596">
    <property type="entry name" value="5_alpha-SR2"/>
    <property type="match status" value="1"/>
</dbReference>
<comment type="catalytic activity">
    <reaction evidence="18">
        <text>a 3-oxo-5alpha-steroid + NADP(+) = a 3-oxo-Delta(4)-steroid + NADPH + H(+)</text>
        <dbReference type="Rhea" id="RHEA:54384"/>
        <dbReference type="ChEBI" id="CHEBI:13601"/>
        <dbReference type="ChEBI" id="CHEBI:15378"/>
        <dbReference type="ChEBI" id="CHEBI:47909"/>
        <dbReference type="ChEBI" id="CHEBI:57783"/>
        <dbReference type="ChEBI" id="CHEBI:58349"/>
        <dbReference type="EC" id="1.3.1.22"/>
    </reaction>
</comment>
<dbReference type="InterPro" id="IPR001104">
    <property type="entry name" value="3-oxo-5_a-steroid_4-DH_C"/>
</dbReference>
<dbReference type="Proteomes" id="UP000812440">
    <property type="component" value="Chromosome 6"/>
</dbReference>
<dbReference type="GO" id="GO:0006702">
    <property type="term" value="P:androgen biosynthetic process"/>
    <property type="evidence" value="ECO:0007669"/>
    <property type="project" value="UniProtKB-ARBA"/>
</dbReference>
<evidence type="ECO:0000256" key="15">
    <source>
        <dbReference type="ARBA" id="ARBA00048292"/>
    </source>
</evidence>
<evidence type="ECO:0000313" key="21">
    <source>
        <dbReference type="Proteomes" id="UP000812440"/>
    </source>
</evidence>
<feature type="transmembrane region" description="Helical" evidence="18">
    <location>
        <begin position="21"/>
        <end position="38"/>
    </location>
</feature>
<evidence type="ECO:0000256" key="11">
    <source>
        <dbReference type="ARBA" id="ARBA00023002"/>
    </source>
</evidence>
<feature type="transmembrane region" description="Helical" evidence="18">
    <location>
        <begin position="113"/>
        <end position="131"/>
    </location>
</feature>
<dbReference type="InterPro" id="IPR039357">
    <property type="entry name" value="SRD5A/TECR"/>
</dbReference>
<comment type="similarity">
    <text evidence="3 18">Belongs to the steroid 5-alpha reductase family.</text>
</comment>
<comment type="catalytic activity">
    <reaction evidence="15">
        <text>5alpha-pregnane-3,20-dione + NADP(+) = progesterone + NADPH + H(+)</text>
        <dbReference type="Rhea" id="RHEA:21952"/>
        <dbReference type="ChEBI" id="CHEBI:15378"/>
        <dbReference type="ChEBI" id="CHEBI:17026"/>
        <dbReference type="ChEBI" id="CHEBI:28952"/>
        <dbReference type="ChEBI" id="CHEBI:57783"/>
        <dbReference type="ChEBI" id="CHEBI:58349"/>
        <dbReference type="EC" id="1.3.1.22"/>
    </reaction>
    <physiologicalReaction direction="right-to-left" evidence="15">
        <dbReference type="Rhea" id="RHEA:21954"/>
    </physiologicalReaction>
</comment>
<dbReference type="InterPro" id="IPR016636">
    <property type="entry name" value="3-oxo-5-alpha-steroid_4-DH"/>
</dbReference>
<evidence type="ECO:0000256" key="10">
    <source>
        <dbReference type="ARBA" id="ARBA00022989"/>
    </source>
</evidence>